<evidence type="ECO:0000313" key="4">
    <source>
        <dbReference type="EMBL" id="EGK61898.1"/>
    </source>
</evidence>
<accession>F5RJG7</accession>
<dbReference type="GO" id="GO:1990002">
    <property type="term" value="F:methylglyoxal reductase (NADPH) (acetol producing) activity"/>
    <property type="evidence" value="ECO:0007669"/>
    <property type="project" value="TreeGrafter"/>
</dbReference>
<dbReference type="GO" id="GO:0008106">
    <property type="term" value="F:alcohol dehydrogenase (NADP+) activity"/>
    <property type="evidence" value="ECO:0007669"/>
    <property type="project" value="TreeGrafter"/>
</dbReference>
<dbReference type="HOGENOM" id="CLU_007207_0_4_9"/>
<dbReference type="GO" id="GO:1990362">
    <property type="term" value="F:butanol dehydrogenase (NAD+) activity"/>
    <property type="evidence" value="ECO:0007669"/>
    <property type="project" value="InterPro"/>
</dbReference>
<feature type="domain" description="Alcohol dehydrogenase iron-type/glycerol dehydrogenase GldA" evidence="2">
    <location>
        <begin position="21"/>
        <end position="191"/>
    </location>
</feature>
<name>F5RJG7_9FIRM</name>
<evidence type="ECO:0000259" key="3">
    <source>
        <dbReference type="Pfam" id="PF25137"/>
    </source>
</evidence>
<dbReference type="FunFam" id="3.40.50.1970:FF:000003">
    <property type="entry name" value="Alcohol dehydrogenase, iron-containing"/>
    <property type="match status" value="1"/>
</dbReference>
<feature type="domain" description="Fe-containing alcohol dehydrogenase-like C-terminal" evidence="3">
    <location>
        <begin position="203"/>
        <end position="404"/>
    </location>
</feature>
<keyword evidence="1 4" id="KW-0560">Oxidoreductase</keyword>
<dbReference type="CDD" id="cd08187">
    <property type="entry name" value="BDH"/>
    <property type="match status" value="1"/>
</dbReference>
<sequence>MCLQVRIQRRIFMQSFTYHCPTEIIFGRGAENAVAEKLRAFGTSRVLILYGGGSAERSGLLSRIEKNLTSAGLAFLVMGGVRPNPRVSFVREAIREGLAADVNFILAVGGGSVIDSAKAVAHGIANPTTDIWDIWTRKTEITKTMPFGSVLTIPAAGSETSDSAVLTNEDTGRKVGLNTPLNRPVFAFMNPELAFSLPREQIAAGASDIMMHTMERYFTSVKESNLFTDRVAEQLLLTVMESVRRLLVSRKDYDAMSELMWCGSVSHSGFTELGRMKDFSVHKLGHELSARYDATHAMTLTALWGSWARRVYPDDPARFAHFAAAIFGVDAGTDEERARAGIRRMEAFFTEINMPTSLAGLGVGTLTKGTIEEIASAATANDTIRLGNFHPLTRADVIAIYEAANH</sequence>
<dbReference type="Proteomes" id="UP000004067">
    <property type="component" value="Unassembled WGS sequence"/>
</dbReference>
<evidence type="ECO:0000259" key="2">
    <source>
        <dbReference type="Pfam" id="PF00465"/>
    </source>
</evidence>
<dbReference type="EMBL" id="AFHQ01000010">
    <property type="protein sequence ID" value="EGK61898.1"/>
    <property type="molecule type" value="Genomic_DNA"/>
</dbReference>
<keyword evidence="5" id="KW-1185">Reference proteome</keyword>
<evidence type="ECO:0000256" key="1">
    <source>
        <dbReference type="ARBA" id="ARBA00023002"/>
    </source>
</evidence>
<dbReference type="eggNOG" id="COG1979">
    <property type="taxonomic scope" value="Bacteria"/>
</dbReference>
<dbReference type="PANTHER" id="PTHR43633:SF1">
    <property type="entry name" value="ALCOHOL DEHYDROGENASE YQHD"/>
    <property type="match status" value="1"/>
</dbReference>
<dbReference type="SUPFAM" id="SSF56796">
    <property type="entry name" value="Dehydroquinate synthase-like"/>
    <property type="match status" value="1"/>
</dbReference>
<dbReference type="EC" id="1.1.1.-" evidence="4"/>
<dbReference type="InterPro" id="IPR001670">
    <property type="entry name" value="ADH_Fe/GldA"/>
</dbReference>
<dbReference type="Gene3D" id="1.20.1090.10">
    <property type="entry name" value="Dehydroquinate synthase-like - alpha domain"/>
    <property type="match status" value="1"/>
</dbReference>
<dbReference type="GO" id="GO:0046872">
    <property type="term" value="F:metal ion binding"/>
    <property type="evidence" value="ECO:0007669"/>
    <property type="project" value="InterPro"/>
</dbReference>
<dbReference type="Pfam" id="PF00465">
    <property type="entry name" value="Fe-ADH"/>
    <property type="match status" value="1"/>
</dbReference>
<organism evidence="4 5">
    <name type="scientific">Centipeda periodontii DSM 2778</name>
    <dbReference type="NCBI Taxonomy" id="888060"/>
    <lineage>
        <taxon>Bacteria</taxon>
        <taxon>Bacillati</taxon>
        <taxon>Bacillota</taxon>
        <taxon>Negativicutes</taxon>
        <taxon>Selenomonadales</taxon>
        <taxon>Selenomonadaceae</taxon>
        <taxon>Centipeda</taxon>
    </lineage>
</organism>
<dbReference type="Gene3D" id="3.40.50.1970">
    <property type="match status" value="1"/>
</dbReference>
<dbReference type="AlphaFoldDB" id="F5RJG7"/>
<gene>
    <name evidence="4" type="primary">bdhA</name>
    <name evidence="4" type="ORF">HMPREF9081_0402</name>
</gene>
<dbReference type="Pfam" id="PF25137">
    <property type="entry name" value="ADH_Fe_C"/>
    <property type="match status" value="1"/>
</dbReference>
<evidence type="ECO:0000313" key="5">
    <source>
        <dbReference type="Proteomes" id="UP000004067"/>
    </source>
</evidence>
<dbReference type="GO" id="GO:0005829">
    <property type="term" value="C:cytosol"/>
    <property type="evidence" value="ECO:0007669"/>
    <property type="project" value="TreeGrafter"/>
</dbReference>
<dbReference type="InterPro" id="IPR044731">
    <property type="entry name" value="BDH-like"/>
</dbReference>
<dbReference type="InterPro" id="IPR056798">
    <property type="entry name" value="ADH_Fe_C"/>
</dbReference>
<dbReference type="STRING" id="888060.HMPREF9081_0402"/>
<reference evidence="4 5" key="1">
    <citation type="submission" date="2011-04" db="EMBL/GenBank/DDBJ databases">
        <authorList>
            <person name="Muzny D."/>
            <person name="Qin X."/>
            <person name="Deng J."/>
            <person name="Jiang H."/>
            <person name="Liu Y."/>
            <person name="Qu J."/>
            <person name="Song X.-Z."/>
            <person name="Zhang L."/>
            <person name="Thornton R."/>
            <person name="Coyle M."/>
            <person name="Francisco L."/>
            <person name="Jackson L."/>
            <person name="Javaid M."/>
            <person name="Korchina V."/>
            <person name="Kovar C."/>
            <person name="Mata R."/>
            <person name="Mathew T."/>
            <person name="Ngo R."/>
            <person name="Nguyen L."/>
            <person name="Nguyen N."/>
            <person name="Okwuonu G."/>
            <person name="Ongeri F."/>
            <person name="Pham C."/>
            <person name="Simmons D."/>
            <person name="Wilczek-Boney K."/>
            <person name="Hale W."/>
            <person name="Jakkamsetti A."/>
            <person name="Pham P."/>
            <person name="Ruth R."/>
            <person name="San Lucas F."/>
            <person name="Warren J."/>
            <person name="Zhang J."/>
            <person name="Zhao Z."/>
            <person name="Zhou C."/>
            <person name="Zhu D."/>
            <person name="Lee S."/>
            <person name="Bess C."/>
            <person name="Blankenburg K."/>
            <person name="Forbes L."/>
            <person name="Fu Q."/>
            <person name="Gubbala S."/>
            <person name="Hirani K."/>
            <person name="Jayaseelan J.C."/>
            <person name="Lara F."/>
            <person name="Munidasa M."/>
            <person name="Palculict T."/>
            <person name="Patil S."/>
            <person name="Pu L.-L."/>
            <person name="Saada N."/>
            <person name="Tang L."/>
            <person name="Weissenberger G."/>
            <person name="Zhu Y."/>
            <person name="Hemphill L."/>
            <person name="Shang Y."/>
            <person name="Youmans B."/>
            <person name="Ayvaz T."/>
            <person name="Ross M."/>
            <person name="Santibanez J."/>
            <person name="Aqrawi P."/>
            <person name="Gross S."/>
            <person name="Joshi V."/>
            <person name="Fowler G."/>
            <person name="Nazareth L."/>
            <person name="Reid J."/>
            <person name="Worley K."/>
            <person name="Petrosino J."/>
            <person name="Highlander S."/>
            <person name="Gibbs R."/>
        </authorList>
    </citation>
    <scope>NUCLEOTIDE SEQUENCE [LARGE SCALE GENOMIC DNA]</scope>
    <source>
        <strain evidence="4 5">DSM 2778</strain>
    </source>
</reference>
<comment type="caution">
    <text evidence="4">The sequence shown here is derived from an EMBL/GenBank/DDBJ whole genome shotgun (WGS) entry which is preliminary data.</text>
</comment>
<proteinExistence type="predicted"/>
<protein>
    <submittedName>
        <fullName evidence="4">NADH-dependent butanol dehydrogenase A</fullName>
        <ecNumber evidence="4">1.1.1.-</ecNumber>
    </submittedName>
</protein>
<dbReference type="PANTHER" id="PTHR43633">
    <property type="entry name" value="ALCOHOL DEHYDROGENASE YQHD"/>
    <property type="match status" value="1"/>
</dbReference>